<evidence type="ECO:0000313" key="3">
    <source>
        <dbReference type="Proteomes" id="UP000054524"/>
    </source>
</evidence>
<keyword evidence="3" id="KW-1185">Reference proteome</keyword>
<dbReference type="OrthoDB" id="2187890at2759"/>
<gene>
    <name evidence="1" type="ORF">NERG_00812</name>
    <name evidence="2" type="ORF">NESG_01327</name>
</gene>
<dbReference type="EMBL" id="AKIJ01000003">
    <property type="protein sequence ID" value="KFG26211.1"/>
    <property type="molecule type" value="Genomic_DNA"/>
</dbReference>
<accession>A0A086J243</accession>
<organism evidence="1">
    <name type="scientific">Nematocida ausubeli (strain ATCC PRA-371 / ERTm2)</name>
    <name type="common">Nematode killer fungus</name>
    <dbReference type="NCBI Taxonomy" id="1913371"/>
    <lineage>
        <taxon>Eukaryota</taxon>
        <taxon>Fungi</taxon>
        <taxon>Fungi incertae sedis</taxon>
        <taxon>Microsporidia</taxon>
        <taxon>Nematocida</taxon>
    </lineage>
</organism>
<dbReference type="Proteomes" id="UP000005622">
    <property type="component" value="Unassembled WGS sequence"/>
</dbReference>
<dbReference type="HOGENOM" id="CLU_2237280_0_0_1"/>
<evidence type="ECO:0000313" key="1">
    <source>
        <dbReference type="EMBL" id="EHY66116.1"/>
    </source>
</evidence>
<reference evidence="2 3" key="3">
    <citation type="journal article" date="2014" name="Genome Announc.">
        <title>Genome Sequence of the Microsporidian Species Nematocida sp1 Strain ERTm6 (ATCC PRA-372).</title>
        <authorList>
            <person name="Bakowski M.A."/>
            <person name="Priest M."/>
            <person name="Young S."/>
            <person name="Cuomo C.A."/>
            <person name="Troemel E.R."/>
        </authorList>
    </citation>
    <scope>NUCLEOTIDE SEQUENCE [LARGE SCALE GENOMIC DNA]</scope>
    <source>
        <strain evidence="2 3">ERTm6</strain>
    </source>
</reference>
<dbReference type="Proteomes" id="UP000054524">
    <property type="component" value="Unassembled WGS sequence"/>
</dbReference>
<dbReference type="EMBL" id="JH604634">
    <property type="protein sequence ID" value="EHY66116.1"/>
    <property type="molecule type" value="Genomic_DNA"/>
</dbReference>
<reference evidence="2" key="2">
    <citation type="submission" date="2012-10" db="EMBL/GenBank/DDBJ databases">
        <authorList>
            <consortium name="The Broad Institute Genome Sequencing Platform"/>
            <consortium name="The Broad Institute Genome Sequencing Center for Infectious Disease"/>
            <person name="Cuomo C."/>
            <person name="Troemel E."/>
            <person name="Walker B."/>
            <person name="Young S.K."/>
            <person name="Zeng Q."/>
            <person name="Gargeya S."/>
            <person name="Fitzgerald M."/>
            <person name="Haas B."/>
            <person name="Abouelleil A."/>
            <person name="Alvarado L."/>
            <person name="Arachchi H.M."/>
            <person name="Berlin A.M."/>
            <person name="Chapman S.B."/>
            <person name="Goldberg J."/>
            <person name="Griggs A."/>
            <person name="Gujja S."/>
            <person name="Hansen M."/>
            <person name="Howarth C."/>
            <person name="Imamovic A."/>
            <person name="Larimer J."/>
            <person name="McCowan C."/>
            <person name="Murphy C."/>
            <person name="Neiman D."/>
            <person name="Pearson M."/>
            <person name="Priest M."/>
            <person name="Roberts A."/>
            <person name="Saif S."/>
            <person name="Shea T."/>
            <person name="Sisk P."/>
            <person name="Sykes S."/>
            <person name="Wortman J."/>
            <person name="Nusbaum C."/>
            <person name="Birren B."/>
        </authorList>
    </citation>
    <scope>NUCLEOTIDE SEQUENCE</scope>
    <source>
        <strain evidence="2">ERTm6</strain>
    </source>
</reference>
<reference evidence="1" key="1">
    <citation type="submission" date="2011-03" db="EMBL/GenBank/DDBJ databases">
        <title>The Genome Sequence of Nematocida sp1 strain ERTm2.</title>
        <authorList>
            <consortium name="The Broad Institute Genome Sequencing Platform"/>
            <consortium name="The Broad Institute Genome Sequencing Center for Infectious Disease"/>
            <person name="Cuomo C."/>
            <person name="Troemel E."/>
            <person name="Young S.K."/>
            <person name="Zeng Q."/>
            <person name="Gargeya S."/>
            <person name="Fitzgerald M."/>
            <person name="Haas B."/>
            <person name="Abouelleil A."/>
            <person name="Alvarado L."/>
            <person name="Arachchi H.M."/>
            <person name="Berlin A."/>
            <person name="Brown A."/>
            <person name="Chapman S.B."/>
            <person name="Chen Z."/>
            <person name="Dunbar C."/>
            <person name="Freedman E."/>
            <person name="Gearin G."/>
            <person name="Gellesch M."/>
            <person name="Goldberg J."/>
            <person name="Griggs A."/>
            <person name="Gujja S."/>
            <person name="Heilman E.R."/>
            <person name="Heiman D."/>
            <person name="Howarth C."/>
            <person name="Larson L."/>
            <person name="Lui A."/>
            <person name="MacDonald P.J.P."/>
            <person name="Mehta T."/>
            <person name="Montmayeur A."/>
            <person name="Murphy C."/>
            <person name="Neiman D."/>
            <person name="Pearson M."/>
            <person name="Priest M."/>
            <person name="Roberts A."/>
            <person name="Saif S."/>
            <person name="Shea T."/>
            <person name="Shenoy N."/>
            <person name="Sisk P."/>
            <person name="Stolte C."/>
            <person name="Sykes S."/>
            <person name="White J."/>
            <person name="Yandava C."/>
            <person name="Wortman J."/>
            <person name="Nusbaum C."/>
            <person name="Birren B."/>
        </authorList>
    </citation>
    <scope>NUCLEOTIDE SEQUENCE</scope>
    <source>
        <strain evidence="1">ERTm2</strain>
    </source>
</reference>
<name>H8ZB63_NEMA1</name>
<protein>
    <submittedName>
        <fullName evidence="1">Uncharacterized protein</fullName>
    </submittedName>
</protein>
<dbReference type="AlphaFoldDB" id="H8ZB63"/>
<accession>H8ZB63</accession>
<evidence type="ECO:0000313" key="2">
    <source>
        <dbReference type="EMBL" id="KFG26211.1"/>
    </source>
</evidence>
<sequence length="105" mass="12233">MNKAKQEGILILEDILGTVEEILLLSKITIAEKEKDIHREIKEAFQLKMKIEQLVSSVSSLHAVILDLETHREANQLWKESNTKSSLILQKQKNREHLMEYLKKL</sequence>
<proteinExistence type="predicted"/>